<evidence type="ECO:0008006" key="3">
    <source>
        <dbReference type="Google" id="ProtNLM"/>
    </source>
</evidence>
<dbReference type="AlphaFoldDB" id="A0AAJ0U6I5"/>
<evidence type="ECO:0000313" key="1">
    <source>
        <dbReference type="EMBL" id="MBK1706199.1"/>
    </source>
</evidence>
<proteinExistence type="predicted"/>
<reference evidence="1" key="1">
    <citation type="submission" date="2017-08" db="EMBL/GenBank/DDBJ databases">
        <authorList>
            <person name="Imhoff J.F."/>
            <person name="Rahn T."/>
            <person name="Kuenzel S."/>
            <person name="Neulinger S.C."/>
        </authorList>
    </citation>
    <scope>NUCLEOTIDE SEQUENCE</scope>
    <source>
        <strain evidence="1">DSM 11080</strain>
    </source>
</reference>
<dbReference type="EMBL" id="NRSJ01000036">
    <property type="protein sequence ID" value="MBK1706199.1"/>
    <property type="molecule type" value="Genomic_DNA"/>
</dbReference>
<dbReference type="Proteomes" id="UP001296776">
    <property type="component" value="Unassembled WGS sequence"/>
</dbReference>
<evidence type="ECO:0000313" key="2">
    <source>
        <dbReference type="Proteomes" id="UP001296776"/>
    </source>
</evidence>
<comment type="caution">
    <text evidence="1">The sequence shown here is derived from an EMBL/GenBank/DDBJ whole genome shotgun (WGS) entry which is preliminary data.</text>
</comment>
<sequence length="192" mass="21049">MVRKPCPRRWAAVLVWVLAISIWAPFSSVAGLWPEEQQRLRVGLKLFPAVLGAQEELRARCGPDGMLRVLVVHRGSDEVAQRAARSLKDLGEVDKLPLAVGIRSLGELESSSEESIAAIFVASVGLEHKRLRRLSERHRVLAFSPFAGDVAGGAVAGIHVADRILPAVNLEQAKRAGLRFKTFFLRVAHHGE</sequence>
<protein>
    <recommendedName>
        <fullName evidence="3">YfiR family protein</fullName>
    </recommendedName>
</protein>
<organism evidence="1 2">
    <name type="scientific">Halochromatium glycolicum</name>
    <dbReference type="NCBI Taxonomy" id="85075"/>
    <lineage>
        <taxon>Bacteria</taxon>
        <taxon>Pseudomonadati</taxon>
        <taxon>Pseudomonadota</taxon>
        <taxon>Gammaproteobacteria</taxon>
        <taxon>Chromatiales</taxon>
        <taxon>Chromatiaceae</taxon>
        <taxon>Halochromatium</taxon>
    </lineage>
</organism>
<reference evidence="1" key="2">
    <citation type="journal article" date="2020" name="Microorganisms">
        <title>Osmotic Adaptation and Compatible Solute Biosynthesis of Phototrophic Bacteria as Revealed from Genome Analyses.</title>
        <authorList>
            <person name="Imhoff J.F."/>
            <person name="Rahn T."/>
            <person name="Kunzel S."/>
            <person name="Keller A."/>
            <person name="Neulinger S.C."/>
        </authorList>
    </citation>
    <scope>NUCLEOTIDE SEQUENCE</scope>
    <source>
        <strain evidence="1">DSM 11080</strain>
    </source>
</reference>
<dbReference type="RefSeq" id="WP_200347649.1">
    <property type="nucleotide sequence ID" value="NZ_NRSJ01000036.1"/>
</dbReference>
<gene>
    <name evidence="1" type="ORF">CKO40_16995</name>
</gene>
<name>A0AAJ0U6I5_9GAMM</name>
<accession>A0AAJ0U6I5</accession>
<keyword evidence="2" id="KW-1185">Reference proteome</keyword>